<dbReference type="EMBL" id="JAATWM020000032">
    <property type="protein sequence ID" value="KAF9873361.1"/>
    <property type="molecule type" value="Genomic_DNA"/>
</dbReference>
<dbReference type="PANTHER" id="PTHR10039">
    <property type="entry name" value="AMELOGENIN"/>
    <property type="match status" value="1"/>
</dbReference>
<evidence type="ECO:0000259" key="3">
    <source>
        <dbReference type="PROSITE" id="PS50837"/>
    </source>
</evidence>
<reference evidence="4" key="1">
    <citation type="submission" date="2020-03" db="EMBL/GenBank/DDBJ databases">
        <authorList>
            <person name="He L."/>
        </authorList>
    </citation>
    <scope>NUCLEOTIDE SEQUENCE</scope>
    <source>
        <strain evidence="4">CkLH20</strain>
    </source>
</reference>
<evidence type="ECO:0000313" key="4">
    <source>
        <dbReference type="EMBL" id="KAF9873361.1"/>
    </source>
</evidence>
<evidence type="ECO:0000256" key="1">
    <source>
        <dbReference type="ARBA" id="ARBA00022737"/>
    </source>
</evidence>
<dbReference type="InterPro" id="IPR054471">
    <property type="entry name" value="GPIID_WHD"/>
</dbReference>
<comment type="caution">
    <text evidence="4">The sequence shown here is derived from an EMBL/GenBank/DDBJ whole genome shotgun (WGS) entry which is preliminary data.</text>
</comment>
<proteinExistence type="predicted"/>
<name>A0A9P6LHN8_9PEZI</name>
<feature type="compositionally biased region" description="Basic and acidic residues" evidence="2">
    <location>
        <begin position="79"/>
        <end position="90"/>
    </location>
</feature>
<feature type="compositionally biased region" description="Low complexity" evidence="2">
    <location>
        <begin position="31"/>
        <end position="52"/>
    </location>
</feature>
<accession>A0A9P6LHN8</accession>
<dbReference type="OrthoDB" id="4838329at2759"/>
<evidence type="ECO:0000313" key="5">
    <source>
        <dbReference type="Proteomes" id="UP000781932"/>
    </source>
</evidence>
<dbReference type="Pfam" id="PF17100">
    <property type="entry name" value="NACHT_N"/>
    <property type="match status" value="1"/>
</dbReference>
<dbReference type="Pfam" id="PF22939">
    <property type="entry name" value="WHD_GPIID"/>
    <property type="match status" value="1"/>
</dbReference>
<feature type="compositionally biased region" description="Polar residues" evidence="2">
    <location>
        <begin position="91"/>
        <end position="107"/>
    </location>
</feature>
<keyword evidence="5" id="KW-1185">Reference proteome</keyword>
<dbReference type="Pfam" id="PF24883">
    <property type="entry name" value="NPHP3_N"/>
    <property type="match status" value="1"/>
</dbReference>
<protein>
    <submittedName>
        <fullName evidence="4">Ankyrin repeat protein</fullName>
    </submittedName>
</protein>
<reference evidence="4" key="2">
    <citation type="submission" date="2020-11" db="EMBL/GenBank/DDBJ databases">
        <title>Whole genome sequencing of Colletotrichum sp.</title>
        <authorList>
            <person name="Li H."/>
        </authorList>
    </citation>
    <scope>NUCLEOTIDE SEQUENCE</scope>
    <source>
        <strain evidence="4">CkLH20</strain>
    </source>
</reference>
<dbReference type="GeneID" id="62164963"/>
<feature type="domain" description="NACHT" evidence="3">
    <location>
        <begin position="433"/>
        <end position="580"/>
    </location>
</feature>
<dbReference type="Gene3D" id="3.40.50.300">
    <property type="entry name" value="P-loop containing nucleotide triphosphate hydrolases"/>
    <property type="match status" value="1"/>
</dbReference>
<dbReference type="RefSeq" id="XP_038742822.1">
    <property type="nucleotide sequence ID" value="XM_038891889.1"/>
</dbReference>
<feature type="region of interest" description="Disordered" evidence="2">
    <location>
        <begin position="1"/>
        <end position="113"/>
    </location>
</feature>
<dbReference type="Proteomes" id="UP000781932">
    <property type="component" value="Unassembled WGS sequence"/>
</dbReference>
<keyword evidence="1" id="KW-0677">Repeat</keyword>
<sequence>MSTSKRSRLWGKLTGKDKDEGQGSNRLSPGRSQTSARLSLTSLTTRGSRPTSVSGSSRLPASAIPNDHAEPEAAGATQSEDRPKESDQKLSETQLKTAVTAQPQTSPKESDQKLSDLWLKAADLLRADPDPEKRSLIEQYCMILKEQLGSADDGETVESSFGLRPSHAAKILTTKAEELKERKLTLGAGKQEVNIEPYFNNVAKHIIAAKDLINSASSADSHASVACAGVVVILTFLIRQVEQREHLFKGLELISSLICRYLLVESIYRPRSRVASVPEAAAKELENDLENNLVNLYSKILEFQARALCYVQRGRANQFFRDTFRGDVWKTLIADIKDLDNHCRAFANLVTNDRIHEFLDEQKENRLPEQVSRGPDPEETARIQEQQSECLQLLYTCPYRDRKDINPERVDGTCEWFVKHEYFQDWKESPESKLLWVSADPGCGKSVLARYLVDNVLVSDAAQTTSYFFFKENFADQKTAVAALCALLRQIFLQQPQLLSPSIIAQFRSDGKTLTESFPSLFEMLIKVSAQSSTQVVCLLDALDECEEGDRRELTAALSKFYNNSSDQEPPLKFILTSRPYIQIQRDFRRLENSWPTIHLRGEDDKQIAKIAKEINIFARSRINDISESLSLEAWETKFRKQQIMKTKHRTYLWVKVALDVIENILSFTEDSVKDALRTIPEGLDKLYESIINRSHDVEKARKLLHVVLSAARPLTLREISVALAMSESHQDYSEIKLEPYERLKVTLRATCGLFVIIVDGKIYFLHQTAKEFLVNSRNGEIINKVNMPHNMTQQPFLFESIQDLGIS</sequence>
<organism evidence="4 5">
    <name type="scientific">Colletotrichum karsti</name>
    <dbReference type="NCBI Taxonomy" id="1095194"/>
    <lineage>
        <taxon>Eukaryota</taxon>
        <taxon>Fungi</taxon>
        <taxon>Dikarya</taxon>
        <taxon>Ascomycota</taxon>
        <taxon>Pezizomycotina</taxon>
        <taxon>Sordariomycetes</taxon>
        <taxon>Hypocreomycetidae</taxon>
        <taxon>Glomerellales</taxon>
        <taxon>Glomerellaceae</taxon>
        <taxon>Colletotrichum</taxon>
        <taxon>Colletotrichum boninense species complex</taxon>
    </lineage>
</organism>
<dbReference type="AlphaFoldDB" id="A0A9P6LHN8"/>
<evidence type="ECO:0000256" key="2">
    <source>
        <dbReference type="SAM" id="MobiDB-lite"/>
    </source>
</evidence>
<dbReference type="InterPro" id="IPR056884">
    <property type="entry name" value="NPHP3-like_N"/>
</dbReference>
<dbReference type="PROSITE" id="PS50837">
    <property type="entry name" value="NACHT"/>
    <property type="match status" value="1"/>
</dbReference>
<dbReference type="InterPro" id="IPR027417">
    <property type="entry name" value="P-loop_NTPase"/>
</dbReference>
<dbReference type="SUPFAM" id="SSF52540">
    <property type="entry name" value="P-loop containing nucleoside triphosphate hydrolases"/>
    <property type="match status" value="1"/>
</dbReference>
<dbReference type="InterPro" id="IPR007111">
    <property type="entry name" value="NACHT_NTPase"/>
</dbReference>
<dbReference type="InterPro" id="IPR031359">
    <property type="entry name" value="NACHT_N"/>
</dbReference>
<gene>
    <name evidence="4" type="ORF">CkaCkLH20_09174</name>
</gene>